<reference evidence="1" key="1">
    <citation type="submission" date="2021-01" db="EMBL/GenBank/DDBJ databases">
        <authorList>
            <consortium name="Genoscope - CEA"/>
            <person name="William W."/>
        </authorList>
    </citation>
    <scope>NUCLEOTIDE SEQUENCE</scope>
</reference>
<dbReference type="EMBL" id="CAJJDM010000093">
    <property type="protein sequence ID" value="CAD8092476.1"/>
    <property type="molecule type" value="Genomic_DNA"/>
</dbReference>
<accession>A0A8S1NQE4</accession>
<organism evidence="1 2">
    <name type="scientific">Paramecium primaurelia</name>
    <dbReference type="NCBI Taxonomy" id="5886"/>
    <lineage>
        <taxon>Eukaryota</taxon>
        <taxon>Sar</taxon>
        <taxon>Alveolata</taxon>
        <taxon>Ciliophora</taxon>
        <taxon>Intramacronucleata</taxon>
        <taxon>Oligohymenophorea</taxon>
        <taxon>Peniculida</taxon>
        <taxon>Parameciidae</taxon>
        <taxon>Paramecium</taxon>
    </lineage>
</organism>
<evidence type="ECO:0000313" key="1">
    <source>
        <dbReference type="EMBL" id="CAD8092476.1"/>
    </source>
</evidence>
<protein>
    <submittedName>
        <fullName evidence="1">Uncharacterized protein</fullName>
    </submittedName>
</protein>
<keyword evidence="2" id="KW-1185">Reference proteome</keyword>
<name>A0A8S1NQE4_PARPR</name>
<comment type="caution">
    <text evidence="1">The sequence shown here is derived from an EMBL/GenBank/DDBJ whole genome shotgun (WGS) entry which is preliminary data.</text>
</comment>
<sequence>MSKINIPIKKSIVKLRNHKRLEPHRKQFLINLVIFENVSIRQAAQKLQIKYSTAKYIMKNFKNNGKQFNKNYQTHNKQNSIIYNVNIVIDVSDGSIQLAKTSKKINYCDYNSLKEESKYKNFSQTSEFIYEKLGKIFWHKFHYKEQLDEEILKLFLDRQHILMKQQ</sequence>
<gene>
    <name evidence="1" type="ORF">PPRIM_AZ9-3.1.T0900206</name>
</gene>
<dbReference type="Proteomes" id="UP000688137">
    <property type="component" value="Unassembled WGS sequence"/>
</dbReference>
<evidence type="ECO:0000313" key="2">
    <source>
        <dbReference type="Proteomes" id="UP000688137"/>
    </source>
</evidence>
<dbReference type="AlphaFoldDB" id="A0A8S1NQE4"/>
<proteinExistence type="predicted"/>